<proteinExistence type="predicted"/>
<dbReference type="SUPFAM" id="SSF48452">
    <property type="entry name" value="TPR-like"/>
    <property type="match status" value="1"/>
</dbReference>
<evidence type="ECO:0000313" key="2">
    <source>
        <dbReference type="EMBL" id="CAK0909852.1"/>
    </source>
</evidence>
<evidence type="ECO:0000313" key="3">
    <source>
        <dbReference type="Proteomes" id="UP001189429"/>
    </source>
</evidence>
<feature type="compositionally biased region" description="Basic residues" evidence="1">
    <location>
        <begin position="147"/>
        <end position="156"/>
    </location>
</feature>
<evidence type="ECO:0000256" key="1">
    <source>
        <dbReference type="SAM" id="MobiDB-lite"/>
    </source>
</evidence>
<organism evidence="2 3">
    <name type="scientific">Prorocentrum cordatum</name>
    <dbReference type="NCBI Taxonomy" id="2364126"/>
    <lineage>
        <taxon>Eukaryota</taxon>
        <taxon>Sar</taxon>
        <taxon>Alveolata</taxon>
        <taxon>Dinophyceae</taxon>
        <taxon>Prorocentrales</taxon>
        <taxon>Prorocentraceae</taxon>
        <taxon>Prorocentrum</taxon>
    </lineage>
</organism>
<dbReference type="Gene3D" id="1.25.40.10">
    <property type="entry name" value="Tetratricopeptide repeat domain"/>
    <property type="match status" value="1"/>
</dbReference>
<dbReference type="Pfam" id="PF13424">
    <property type="entry name" value="TPR_12"/>
    <property type="match status" value="1"/>
</dbReference>
<gene>
    <name evidence="2" type="ORF">PCOR1329_LOCUS84167</name>
</gene>
<feature type="region of interest" description="Disordered" evidence="1">
    <location>
        <begin position="130"/>
        <end position="162"/>
    </location>
</feature>
<dbReference type="Proteomes" id="UP001189429">
    <property type="component" value="Unassembled WGS sequence"/>
</dbReference>
<name>A0ABN9YEY5_9DINO</name>
<protein>
    <recommendedName>
        <fullName evidence="4">Kinesin light chain</fullName>
    </recommendedName>
</protein>
<keyword evidence="3" id="KW-1185">Reference proteome</keyword>
<sequence>VMDPDALHCLEVVGSLFRAAGDLGEAERCHRVALSGRARLLGGRHPSVCSAAVSLARSLRAAGELDEAEVLSRCVLEDRRATLGPQSRLTLQAEAELAAALQDLRQEDEAAALYESAASGLRALFGDLHPDARPGPAGSRACAPRRASGRTPRRARPALAAA</sequence>
<evidence type="ECO:0008006" key="4">
    <source>
        <dbReference type="Google" id="ProtNLM"/>
    </source>
</evidence>
<dbReference type="PANTHER" id="PTHR46082:SF6">
    <property type="entry name" value="AAA+ ATPASE DOMAIN-CONTAINING PROTEIN-RELATED"/>
    <property type="match status" value="1"/>
</dbReference>
<dbReference type="EMBL" id="CAUYUJ010022279">
    <property type="protein sequence ID" value="CAK0909852.1"/>
    <property type="molecule type" value="Genomic_DNA"/>
</dbReference>
<dbReference type="InterPro" id="IPR011990">
    <property type="entry name" value="TPR-like_helical_dom_sf"/>
</dbReference>
<accession>A0ABN9YEY5</accession>
<dbReference type="PANTHER" id="PTHR46082">
    <property type="entry name" value="ATP/GTP-BINDING PROTEIN-RELATED"/>
    <property type="match status" value="1"/>
</dbReference>
<dbReference type="InterPro" id="IPR053137">
    <property type="entry name" value="NLR-like"/>
</dbReference>
<dbReference type="Pfam" id="PF13374">
    <property type="entry name" value="TPR_10"/>
    <property type="match status" value="1"/>
</dbReference>
<feature type="non-terminal residue" evidence="2">
    <location>
        <position position="1"/>
    </location>
</feature>
<comment type="caution">
    <text evidence="2">The sequence shown here is derived from an EMBL/GenBank/DDBJ whole genome shotgun (WGS) entry which is preliminary data.</text>
</comment>
<reference evidence="2" key="1">
    <citation type="submission" date="2023-10" db="EMBL/GenBank/DDBJ databases">
        <authorList>
            <person name="Chen Y."/>
            <person name="Shah S."/>
            <person name="Dougan E. K."/>
            <person name="Thang M."/>
            <person name="Chan C."/>
        </authorList>
    </citation>
    <scope>NUCLEOTIDE SEQUENCE [LARGE SCALE GENOMIC DNA]</scope>
</reference>